<organism evidence="1 2">
    <name type="scientific">Hymenobacter saemangeumensis</name>
    <dbReference type="NCBI Taxonomy" id="1084522"/>
    <lineage>
        <taxon>Bacteria</taxon>
        <taxon>Pseudomonadati</taxon>
        <taxon>Bacteroidota</taxon>
        <taxon>Cytophagia</taxon>
        <taxon>Cytophagales</taxon>
        <taxon>Hymenobacteraceae</taxon>
        <taxon>Hymenobacter</taxon>
    </lineage>
</organism>
<gene>
    <name evidence="1" type="ORF">GCM10023185_18520</name>
</gene>
<name>A0ABP8IC70_9BACT</name>
<dbReference type="EMBL" id="BAABGZ010000018">
    <property type="protein sequence ID" value="GAA4355573.1"/>
    <property type="molecule type" value="Genomic_DNA"/>
</dbReference>
<evidence type="ECO:0000313" key="1">
    <source>
        <dbReference type="EMBL" id="GAA4355573.1"/>
    </source>
</evidence>
<dbReference type="RefSeq" id="WP_425556401.1">
    <property type="nucleotide sequence ID" value="NZ_BAABGZ010000018.1"/>
</dbReference>
<comment type="caution">
    <text evidence="1">The sequence shown here is derived from an EMBL/GenBank/DDBJ whole genome shotgun (WGS) entry which is preliminary data.</text>
</comment>
<reference evidence="2" key="1">
    <citation type="journal article" date="2019" name="Int. J. Syst. Evol. Microbiol.">
        <title>The Global Catalogue of Microorganisms (GCM) 10K type strain sequencing project: providing services to taxonomists for standard genome sequencing and annotation.</title>
        <authorList>
            <consortium name="The Broad Institute Genomics Platform"/>
            <consortium name="The Broad Institute Genome Sequencing Center for Infectious Disease"/>
            <person name="Wu L."/>
            <person name="Ma J."/>
        </authorList>
    </citation>
    <scope>NUCLEOTIDE SEQUENCE [LARGE SCALE GENOMIC DNA]</scope>
    <source>
        <strain evidence="2">JCM 17923</strain>
    </source>
</reference>
<sequence>MDFKHEILNEAVKLRLPAASFRALGVAEWEPVIKRIEETFVAAPYNSLIWWWERFKKPCYSTAAFDYPPDILDKLIPAQELV</sequence>
<accession>A0ABP8IC70</accession>
<keyword evidence="2" id="KW-1185">Reference proteome</keyword>
<evidence type="ECO:0000313" key="2">
    <source>
        <dbReference type="Proteomes" id="UP001501153"/>
    </source>
</evidence>
<proteinExistence type="predicted"/>
<protein>
    <submittedName>
        <fullName evidence="1">Uncharacterized protein</fullName>
    </submittedName>
</protein>
<dbReference type="Proteomes" id="UP001501153">
    <property type="component" value="Unassembled WGS sequence"/>
</dbReference>